<feature type="coiled-coil region" evidence="1">
    <location>
        <begin position="31"/>
        <end position="58"/>
    </location>
</feature>
<evidence type="ECO:0000256" key="1">
    <source>
        <dbReference type="SAM" id="Coils"/>
    </source>
</evidence>
<comment type="caution">
    <text evidence="3">The sequence shown here is derived from an EMBL/GenBank/DDBJ whole genome shotgun (WGS) entry which is preliminary data.</text>
</comment>
<reference evidence="3 4" key="1">
    <citation type="submission" date="2019-10" db="EMBL/GenBank/DDBJ databases">
        <title>Assembly and Annotation for the nematode Trichostrongylus colubriformis.</title>
        <authorList>
            <person name="Martin J."/>
        </authorList>
    </citation>
    <scope>NUCLEOTIDE SEQUENCE [LARGE SCALE GENOMIC DNA]</scope>
    <source>
        <strain evidence="3">G859</strain>
        <tissue evidence="3">Whole worm</tissue>
    </source>
</reference>
<evidence type="ECO:0000313" key="3">
    <source>
        <dbReference type="EMBL" id="KAK5986217.1"/>
    </source>
</evidence>
<proteinExistence type="predicted"/>
<protein>
    <submittedName>
        <fullName evidence="3">Uncharacterized protein</fullName>
    </submittedName>
</protein>
<accession>A0AAN8G347</accession>
<evidence type="ECO:0000313" key="4">
    <source>
        <dbReference type="Proteomes" id="UP001331761"/>
    </source>
</evidence>
<evidence type="ECO:0000256" key="2">
    <source>
        <dbReference type="SAM" id="MobiDB-lite"/>
    </source>
</evidence>
<sequence>MRLATADVDTQLSVAHVRQLKERVEIGARHLRKLTAENKRNEDRLRQMRNRAAALDADLKRRLEIERSGYPNVDPCVLRELEKPLEYEIETAEQFCEKMAHVRHLMAELLVRTNLNEWAANQEMAEQESEVTAKLRDACNARNMLREAVLESKKKTEGAMAERKDRYEELQRLENQLEVCSAAAWLAVTEKNRLSDRLAILSKQPPVEPCRSRRRFGKRCQAEKPEEREHIGRVSQSSRQTLSDGSVVSICTEQEVRAGQSSTEPGTTETKRELLLPVNIMTTIQKVLQDSLGLDVAFDSDLYQ</sequence>
<dbReference type="EMBL" id="WIXE01000879">
    <property type="protein sequence ID" value="KAK5986217.1"/>
    <property type="molecule type" value="Genomic_DNA"/>
</dbReference>
<keyword evidence="1" id="KW-0175">Coiled coil</keyword>
<feature type="region of interest" description="Disordered" evidence="2">
    <location>
        <begin position="212"/>
        <end position="244"/>
    </location>
</feature>
<feature type="compositionally biased region" description="Polar residues" evidence="2">
    <location>
        <begin position="234"/>
        <end position="244"/>
    </location>
</feature>
<keyword evidence="4" id="KW-1185">Reference proteome</keyword>
<organism evidence="3 4">
    <name type="scientific">Trichostrongylus colubriformis</name>
    <name type="common">Black scour worm</name>
    <dbReference type="NCBI Taxonomy" id="6319"/>
    <lineage>
        <taxon>Eukaryota</taxon>
        <taxon>Metazoa</taxon>
        <taxon>Ecdysozoa</taxon>
        <taxon>Nematoda</taxon>
        <taxon>Chromadorea</taxon>
        <taxon>Rhabditida</taxon>
        <taxon>Rhabditina</taxon>
        <taxon>Rhabditomorpha</taxon>
        <taxon>Strongyloidea</taxon>
        <taxon>Trichostrongylidae</taxon>
        <taxon>Trichostrongylus</taxon>
    </lineage>
</organism>
<feature type="compositionally biased region" description="Basic and acidic residues" evidence="2">
    <location>
        <begin position="220"/>
        <end position="232"/>
    </location>
</feature>
<dbReference type="AlphaFoldDB" id="A0AAN8G347"/>
<dbReference type="Proteomes" id="UP001331761">
    <property type="component" value="Unassembled WGS sequence"/>
</dbReference>
<gene>
    <name evidence="3" type="ORF">GCK32_004916</name>
</gene>
<name>A0AAN8G347_TRICO</name>